<comment type="caution">
    <text evidence="8">The sequence shown here is derived from an EMBL/GenBank/DDBJ whole genome shotgun (WGS) entry which is preliminary data.</text>
</comment>
<gene>
    <name evidence="8" type="ORF">QBC34DRAFT_354118</name>
</gene>
<proteinExistence type="inferred from homology"/>
<dbReference type="GO" id="GO:0004252">
    <property type="term" value="F:serine-type endopeptidase activity"/>
    <property type="evidence" value="ECO:0007669"/>
    <property type="project" value="UniProtKB-UniRule"/>
</dbReference>
<dbReference type="InterPro" id="IPR050131">
    <property type="entry name" value="Peptidase_S8_subtilisin-like"/>
</dbReference>
<evidence type="ECO:0000256" key="5">
    <source>
        <dbReference type="PROSITE-ProRule" id="PRU01240"/>
    </source>
</evidence>
<sequence>MRYLTKTALLVGALVGLALAQQSEATKLSIKLTDQALQQNRGDPGAFVVNLVRSANAQFLEDVDIRAETAITSVPAAAVDELVTRAVDLDQTYVPVNFNSYFSVILAGKPDAGRRKVAPEDGGQPRREVVDEILKRLLDMPEVESAQPIVQASPPAPVFPDDDPLSKEQGYLNAAPQGIDVRSAWARPGGDGEFASIVDVEWDWKLDHPDLAVANITAIGGPLRPHPDPARYTDHGTNVLGEMFMVDNTVGGIGIAPRARGRVSQINDWDAADGILDAIVLAIKNMEFGDLLLIEVQYPASTTTLGVRQSPIEIYDRYFHVLRLATALGITVIEAGGNGGHDLDLPVSGDWGLTFRSVFNRNHADFRDSGAIIVGGSSKSVPHFRMEGTADNTATNYGNRIDAYAWFEGILSTSLNNHTGYDGNFGGTSGASPIVTGVAAIIQSMLQASLGFKLGPLQMRRLITLSGTSTSNPASDKIGLMPNLRGLIDGQYLNLAPDLYIRDVLDDDGSPRSGNATFASPDIITRQAQVANPTSQFGAGSGQENNDALSQNVLPGRDNFIYVRARNRGSRPAQQSFAEVYWTEAANALNAAEWKLIGRADFPSGVREGNVLTVSNALRWQAPAGVRDPLLIVIAGAEEDPAPLKPTGVIPAEINLSRFCHQNNNVAAKMART</sequence>
<dbReference type="InterPro" id="IPR023828">
    <property type="entry name" value="Peptidase_S8_Ser-AS"/>
</dbReference>
<dbReference type="Gene3D" id="3.40.50.200">
    <property type="entry name" value="Peptidase S8/S53 domain"/>
    <property type="match status" value="1"/>
</dbReference>
<dbReference type="PROSITE" id="PS00138">
    <property type="entry name" value="SUBTILASE_SER"/>
    <property type="match status" value="1"/>
</dbReference>
<feature type="signal peptide" evidence="6">
    <location>
        <begin position="1"/>
        <end position="20"/>
    </location>
</feature>
<comment type="similarity">
    <text evidence="1 5">Belongs to the peptidase S8 family.</text>
</comment>
<evidence type="ECO:0000259" key="7">
    <source>
        <dbReference type="Pfam" id="PF00082"/>
    </source>
</evidence>
<reference evidence="8" key="2">
    <citation type="submission" date="2023-05" db="EMBL/GenBank/DDBJ databases">
        <authorList>
            <consortium name="Lawrence Berkeley National Laboratory"/>
            <person name="Steindorff A."/>
            <person name="Hensen N."/>
            <person name="Bonometti L."/>
            <person name="Westerberg I."/>
            <person name="Brannstrom I.O."/>
            <person name="Guillou S."/>
            <person name="Cros-Aarteil S."/>
            <person name="Calhoun S."/>
            <person name="Haridas S."/>
            <person name="Kuo A."/>
            <person name="Mondo S."/>
            <person name="Pangilinan J."/>
            <person name="Riley R."/>
            <person name="Labutti K."/>
            <person name="Andreopoulos B."/>
            <person name="Lipzen A."/>
            <person name="Chen C."/>
            <person name="Yanf M."/>
            <person name="Daum C."/>
            <person name="Ng V."/>
            <person name="Clum A."/>
            <person name="Ohm R."/>
            <person name="Martin F."/>
            <person name="Silar P."/>
            <person name="Natvig D."/>
            <person name="Lalanne C."/>
            <person name="Gautier V."/>
            <person name="Ament-Velasquez S.L."/>
            <person name="Kruys A."/>
            <person name="Hutchinson M.I."/>
            <person name="Powell A.J."/>
            <person name="Barry K."/>
            <person name="Miller A.N."/>
            <person name="Grigoriev I.V."/>
            <person name="Debuchy R."/>
            <person name="Gladieux P."/>
            <person name="Thoren M.H."/>
            <person name="Johannesson H."/>
        </authorList>
    </citation>
    <scope>NUCLEOTIDE SEQUENCE</scope>
    <source>
        <strain evidence="8">PSN243</strain>
    </source>
</reference>
<dbReference type="InterPro" id="IPR036852">
    <property type="entry name" value="Peptidase_S8/S53_dom_sf"/>
</dbReference>
<evidence type="ECO:0000256" key="3">
    <source>
        <dbReference type="ARBA" id="ARBA00022801"/>
    </source>
</evidence>
<dbReference type="Proteomes" id="UP001321760">
    <property type="component" value="Unassembled WGS sequence"/>
</dbReference>
<keyword evidence="3 5" id="KW-0378">Hydrolase</keyword>
<dbReference type="GO" id="GO:0006508">
    <property type="term" value="P:proteolysis"/>
    <property type="evidence" value="ECO:0007669"/>
    <property type="project" value="UniProtKB-KW"/>
</dbReference>
<accession>A0AAV9GMV2</accession>
<reference evidence="8" key="1">
    <citation type="journal article" date="2023" name="Mol. Phylogenet. Evol.">
        <title>Genome-scale phylogeny and comparative genomics of the fungal order Sordariales.</title>
        <authorList>
            <person name="Hensen N."/>
            <person name="Bonometti L."/>
            <person name="Westerberg I."/>
            <person name="Brannstrom I.O."/>
            <person name="Guillou S."/>
            <person name="Cros-Aarteil S."/>
            <person name="Calhoun S."/>
            <person name="Haridas S."/>
            <person name="Kuo A."/>
            <person name="Mondo S."/>
            <person name="Pangilinan J."/>
            <person name="Riley R."/>
            <person name="LaButti K."/>
            <person name="Andreopoulos B."/>
            <person name="Lipzen A."/>
            <person name="Chen C."/>
            <person name="Yan M."/>
            <person name="Daum C."/>
            <person name="Ng V."/>
            <person name="Clum A."/>
            <person name="Steindorff A."/>
            <person name="Ohm R.A."/>
            <person name="Martin F."/>
            <person name="Silar P."/>
            <person name="Natvig D.O."/>
            <person name="Lalanne C."/>
            <person name="Gautier V."/>
            <person name="Ament-Velasquez S.L."/>
            <person name="Kruys A."/>
            <person name="Hutchinson M.I."/>
            <person name="Powell A.J."/>
            <person name="Barry K."/>
            <person name="Miller A.N."/>
            <person name="Grigoriev I.V."/>
            <person name="Debuchy R."/>
            <person name="Gladieux P."/>
            <person name="Hiltunen Thoren M."/>
            <person name="Johannesson H."/>
        </authorList>
    </citation>
    <scope>NUCLEOTIDE SEQUENCE</scope>
    <source>
        <strain evidence="8">PSN243</strain>
    </source>
</reference>
<evidence type="ECO:0000313" key="8">
    <source>
        <dbReference type="EMBL" id="KAK4447981.1"/>
    </source>
</evidence>
<dbReference type="SUPFAM" id="SSF52743">
    <property type="entry name" value="Subtilisin-like"/>
    <property type="match status" value="1"/>
</dbReference>
<keyword evidence="6" id="KW-0732">Signal</keyword>
<evidence type="ECO:0000313" key="9">
    <source>
        <dbReference type="Proteomes" id="UP001321760"/>
    </source>
</evidence>
<feature type="domain" description="Peptidase S8/S53" evidence="7">
    <location>
        <begin position="226"/>
        <end position="469"/>
    </location>
</feature>
<dbReference type="PANTHER" id="PTHR43806">
    <property type="entry name" value="PEPTIDASE S8"/>
    <property type="match status" value="1"/>
</dbReference>
<protein>
    <submittedName>
        <fullName evidence="8">Peptidase S8/S53 domain-containing protein</fullName>
    </submittedName>
</protein>
<feature type="active site" description="Charge relay system" evidence="5">
    <location>
        <position position="429"/>
    </location>
</feature>
<dbReference type="EMBL" id="MU865946">
    <property type="protein sequence ID" value="KAK4447981.1"/>
    <property type="molecule type" value="Genomic_DNA"/>
</dbReference>
<dbReference type="PROSITE" id="PS51892">
    <property type="entry name" value="SUBTILASE"/>
    <property type="match status" value="1"/>
</dbReference>
<dbReference type="InterPro" id="IPR000209">
    <property type="entry name" value="Peptidase_S8/S53_dom"/>
</dbReference>
<evidence type="ECO:0000256" key="2">
    <source>
        <dbReference type="ARBA" id="ARBA00022670"/>
    </source>
</evidence>
<feature type="active site" description="Charge relay system" evidence="5">
    <location>
        <position position="199"/>
    </location>
</feature>
<evidence type="ECO:0000256" key="1">
    <source>
        <dbReference type="ARBA" id="ARBA00011073"/>
    </source>
</evidence>
<dbReference type="Pfam" id="PF00082">
    <property type="entry name" value="Peptidase_S8"/>
    <property type="match status" value="1"/>
</dbReference>
<keyword evidence="4 5" id="KW-0720">Serine protease</keyword>
<keyword evidence="2 5" id="KW-0645">Protease</keyword>
<feature type="chain" id="PRO_5044024053" evidence="6">
    <location>
        <begin position="21"/>
        <end position="673"/>
    </location>
</feature>
<feature type="active site" description="Charge relay system" evidence="5">
    <location>
        <position position="235"/>
    </location>
</feature>
<dbReference type="PANTHER" id="PTHR43806:SF11">
    <property type="entry name" value="CEREVISIN-RELATED"/>
    <property type="match status" value="1"/>
</dbReference>
<evidence type="ECO:0000256" key="4">
    <source>
        <dbReference type="ARBA" id="ARBA00022825"/>
    </source>
</evidence>
<dbReference type="AlphaFoldDB" id="A0AAV9GMV2"/>
<organism evidence="8 9">
    <name type="scientific">Podospora aff. communis PSN243</name>
    <dbReference type="NCBI Taxonomy" id="3040156"/>
    <lineage>
        <taxon>Eukaryota</taxon>
        <taxon>Fungi</taxon>
        <taxon>Dikarya</taxon>
        <taxon>Ascomycota</taxon>
        <taxon>Pezizomycotina</taxon>
        <taxon>Sordariomycetes</taxon>
        <taxon>Sordariomycetidae</taxon>
        <taxon>Sordariales</taxon>
        <taxon>Podosporaceae</taxon>
        <taxon>Podospora</taxon>
    </lineage>
</organism>
<name>A0AAV9GMV2_9PEZI</name>
<evidence type="ECO:0000256" key="6">
    <source>
        <dbReference type="SAM" id="SignalP"/>
    </source>
</evidence>
<keyword evidence="9" id="KW-1185">Reference proteome</keyword>